<dbReference type="AlphaFoldDB" id="A0A1R2CIA0"/>
<dbReference type="PROSITE" id="PS51382">
    <property type="entry name" value="SPX"/>
    <property type="match status" value="1"/>
</dbReference>
<comment type="similarity">
    <text evidence="2">Belongs to the SYG1 (TC 2.A.94) family.</text>
</comment>
<dbReference type="Pfam" id="PF03105">
    <property type="entry name" value="SPX"/>
    <property type="match status" value="1"/>
</dbReference>
<proteinExistence type="inferred from homology"/>
<dbReference type="PANTHER" id="PTHR10783">
    <property type="entry name" value="XENOTROPIC AND POLYTROPIC RETROVIRUS RECEPTOR 1-RELATED"/>
    <property type="match status" value="1"/>
</dbReference>
<evidence type="ECO:0008006" key="11">
    <source>
        <dbReference type="Google" id="ProtNLM"/>
    </source>
</evidence>
<dbReference type="InterPro" id="IPR004342">
    <property type="entry name" value="EXS_C"/>
</dbReference>
<keyword evidence="4 6" id="KW-1133">Transmembrane helix</keyword>
<dbReference type="GO" id="GO:0005737">
    <property type="term" value="C:cytoplasm"/>
    <property type="evidence" value="ECO:0007669"/>
    <property type="project" value="TreeGrafter"/>
</dbReference>
<keyword evidence="5 6" id="KW-0472">Membrane</keyword>
<organism evidence="9 10">
    <name type="scientific">Stentor coeruleus</name>
    <dbReference type="NCBI Taxonomy" id="5963"/>
    <lineage>
        <taxon>Eukaryota</taxon>
        <taxon>Sar</taxon>
        <taxon>Alveolata</taxon>
        <taxon>Ciliophora</taxon>
        <taxon>Postciliodesmatophora</taxon>
        <taxon>Heterotrichea</taxon>
        <taxon>Heterotrichida</taxon>
        <taxon>Stentoridae</taxon>
        <taxon>Stentor</taxon>
    </lineage>
</organism>
<evidence type="ECO:0000259" key="8">
    <source>
        <dbReference type="PROSITE" id="PS51382"/>
    </source>
</evidence>
<feature type="transmembrane region" description="Helical" evidence="6">
    <location>
        <begin position="419"/>
        <end position="441"/>
    </location>
</feature>
<dbReference type="EMBL" id="MPUH01000143">
    <property type="protein sequence ID" value="OMJ88721.1"/>
    <property type="molecule type" value="Genomic_DNA"/>
</dbReference>
<dbReference type="Proteomes" id="UP000187209">
    <property type="component" value="Unassembled WGS sequence"/>
</dbReference>
<evidence type="ECO:0000259" key="7">
    <source>
        <dbReference type="PROSITE" id="PS51380"/>
    </source>
</evidence>
<feature type="transmembrane region" description="Helical" evidence="6">
    <location>
        <begin position="477"/>
        <end position="497"/>
    </location>
</feature>
<evidence type="ECO:0000256" key="3">
    <source>
        <dbReference type="ARBA" id="ARBA00022692"/>
    </source>
</evidence>
<keyword evidence="3 6" id="KW-0812">Transmembrane</keyword>
<dbReference type="OrthoDB" id="292953at2759"/>
<keyword evidence="10" id="KW-1185">Reference proteome</keyword>
<dbReference type="GO" id="GO:0016020">
    <property type="term" value="C:membrane"/>
    <property type="evidence" value="ECO:0007669"/>
    <property type="project" value="UniProtKB-SubCell"/>
</dbReference>
<gene>
    <name evidence="9" type="ORF">SteCoe_9263</name>
</gene>
<feature type="transmembrane region" description="Helical" evidence="6">
    <location>
        <begin position="331"/>
        <end position="351"/>
    </location>
</feature>
<feature type="domain" description="SPX" evidence="8">
    <location>
        <begin position="1"/>
        <end position="168"/>
    </location>
</feature>
<comment type="subcellular location">
    <subcellularLocation>
        <location evidence="1">Membrane</location>
        <topology evidence="1">Multi-pass membrane protein</topology>
    </subcellularLocation>
</comment>
<sequence length="609" mass="73052">MKFSRQLDYHKIPEWSSFYIDYRAMKKLINRYLDEYIKYDSHKNPLLSSEQMLKAVLEEFEAQLNNINDFYIEKKQQLKQELETVFICISRIRTVSTMGEKDIKSILSLEEKDDLQDRETSLQRAFSDIHRQFWWLEVFCEINSIAILKLSEKMNVCAELKLLFQKYDFINWENELTPLREEMYTYVAGQKGDDDDYDAIRLLTSDSIYYKSGDIEKISISLGIICASCIVTIYLLLMNYSNIEINIYPSFPVFRLTLAINLIIIVASWIIYWVEAHSLNWIYILELNPANRFSYIQVLCVGLFLSALWSVIFMLSVFYNFYVDNEGSEHLAMILLIMHSGIFFCPFNMFFRRVRWMIIKTFLEAASAPFGPVKFKNYMMASWVISLAIPLKDVYLSICFISTDAWELNKYPKCFLHDFWLYFLPMLPFTWRLFQIFNRVYYKPSLLKGQVWIILRNVTSIILIVMTYFEMNKGENAFVWILMYLVCTEYTSFLDVYQDWGLFCYSKNGWILRPNIYFPKNFYYWVIFLNFLLRFGWTLSFLPAQAFENQYLSSEFLMLIMCIMEIIRRTLWSVLRIERERSENTEKYRKIDYIPKPLKLGTFLRYDRD</sequence>
<protein>
    <recommendedName>
        <fullName evidence="11">SPX domain-containing protein</fullName>
    </recommendedName>
</protein>
<evidence type="ECO:0000256" key="5">
    <source>
        <dbReference type="ARBA" id="ARBA00023136"/>
    </source>
</evidence>
<feature type="transmembrane region" description="Helical" evidence="6">
    <location>
        <begin position="253"/>
        <end position="274"/>
    </location>
</feature>
<evidence type="ECO:0000256" key="1">
    <source>
        <dbReference type="ARBA" id="ARBA00004141"/>
    </source>
</evidence>
<evidence type="ECO:0000256" key="2">
    <source>
        <dbReference type="ARBA" id="ARBA00009665"/>
    </source>
</evidence>
<feature type="transmembrane region" description="Helical" evidence="6">
    <location>
        <begin position="522"/>
        <end position="544"/>
    </location>
</feature>
<reference evidence="9 10" key="1">
    <citation type="submission" date="2016-11" db="EMBL/GenBank/DDBJ databases">
        <title>The macronuclear genome of Stentor coeruleus: a giant cell with tiny introns.</title>
        <authorList>
            <person name="Slabodnick M."/>
            <person name="Ruby J.G."/>
            <person name="Reiff S.B."/>
            <person name="Swart E.C."/>
            <person name="Gosai S."/>
            <person name="Prabakaran S."/>
            <person name="Witkowska E."/>
            <person name="Larue G.E."/>
            <person name="Fisher S."/>
            <person name="Freeman R.M."/>
            <person name="Gunawardena J."/>
            <person name="Chu W."/>
            <person name="Stover N.A."/>
            <person name="Gregory B.D."/>
            <person name="Nowacki M."/>
            <person name="Derisi J."/>
            <person name="Roy S.W."/>
            <person name="Marshall W.F."/>
            <person name="Sood P."/>
        </authorList>
    </citation>
    <scope>NUCLEOTIDE SEQUENCE [LARGE SCALE GENOMIC DNA]</scope>
    <source>
        <strain evidence="9">WM001</strain>
    </source>
</reference>
<feature type="transmembrane region" description="Helical" evidence="6">
    <location>
        <begin position="453"/>
        <end position="471"/>
    </location>
</feature>
<accession>A0A1R2CIA0</accession>
<evidence type="ECO:0000313" key="9">
    <source>
        <dbReference type="EMBL" id="OMJ88721.1"/>
    </source>
</evidence>
<feature type="domain" description="EXS" evidence="7">
    <location>
        <begin position="412"/>
        <end position="608"/>
    </location>
</feature>
<comment type="caution">
    <text evidence="9">The sequence shown here is derived from an EMBL/GenBank/DDBJ whole genome shotgun (WGS) entry which is preliminary data.</text>
</comment>
<evidence type="ECO:0000313" key="10">
    <source>
        <dbReference type="Proteomes" id="UP000187209"/>
    </source>
</evidence>
<evidence type="ECO:0000256" key="4">
    <source>
        <dbReference type="ARBA" id="ARBA00022989"/>
    </source>
</evidence>
<evidence type="ECO:0000256" key="6">
    <source>
        <dbReference type="SAM" id="Phobius"/>
    </source>
</evidence>
<dbReference type="PROSITE" id="PS51380">
    <property type="entry name" value="EXS"/>
    <property type="match status" value="1"/>
</dbReference>
<feature type="transmembrane region" description="Helical" evidence="6">
    <location>
        <begin position="220"/>
        <end position="241"/>
    </location>
</feature>
<feature type="transmembrane region" description="Helical" evidence="6">
    <location>
        <begin position="295"/>
        <end position="319"/>
    </location>
</feature>
<dbReference type="CDD" id="cd14447">
    <property type="entry name" value="SPX"/>
    <property type="match status" value="1"/>
</dbReference>
<dbReference type="Pfam" id="PF03124">
    <property type="entry name" value="EXS"/>
    <property type="match status" value="1"/>
</dbReference>
<name>A0A1R2CIA0_9CILI</name>
<dbReference type="InterPro" id="IPR004331">
    <property type="entry name" value="SPX_dom"/>
</dbReference>